<dbReference type="Gene3D" id="2.40.33.20">
    <property type="entry name" value="PK beta-barrel domain-like"/>
    <property type="match status" value="1"/>
</dbReference>
<dbReference type="InterPro" id="IPR005302">
    <property type="entry name" value="MoCF_Sase_C"/>
</dbReference>
<accession>A0A934TK75</accession>
<feature type="domain" description="MOSC" evidence="1">
    <location>
        <begin position="102"/>
        <end position="249"/>
    </location>
</feature>
<comment type="caution">
    <text evidence="2">The sequence shown here is derived from an EMBL/GenBank/DDBJ whole genome shotgun (WGS) entry which is preliminary data.</text>
</comment>
<dbReference type="Proteomes" id="UP000706333">
    <property type="component" value="Unassembled WGS sequence"/>
</dbReference>
<organism evidence="2 3">
    <name type="scientific">Rhodobaculum claviforme</name>
    <dbReference type="NCBI Taxonomy" id="1549854"/>
    <lineage>
        <taxon>Bacteria</taxon>
        <taxon>Pseudomonadati</taxon>
        <taxon>Pseudomonadota</taxon>
        <taxon>Alphaproteobacteria</taxon>
        <taxon>Rhodobacterales</taxon>
        <taxon>Paracoccaceae</taxon>
        <taxon>Rhodobaculum</taxon>
    </lineage>
</organism>
<dbReference type="PANTHER" id="PTHR36930">
    <property type="entry name" value="METAL-SULFUR CLUSTER BIOSYNTHESIS PROTEINS YUAD-RELATED"/>
    <property type="match status" value="1"/>
</dbReference>
<sequence>MIAPGARLAHIVRHPIKSVGHEELAAAALTPGHMLPGDRAWAVAHAAARLEGEGWAPKGNFLRGVASAELMAVRAESGPWGLRLHHPRAGTLEIDPGTGGDALLAWLAPLWPEGRPAPDRLVRAPATGMGDVPDPWVSVLSLVSLRALGQRMGQALSIHRFRGNLWLDGLAPWEEFDLVGRRLRIGTALLEVRDRITRCKATTANPETGRFDADTIGALSEGWGHTDFGIYAEVLAGGEVRTGDTVEVLA</sequence>
<dbReference type="Pfam" id="PF03473">
    <property type="entry name" value="MOSC"/>
    <property type="match status" value="1"/>
</dbReference>
<keyword evidence="3" id="KW-1185">Reference proteome</keyword>
<dbReference type="PROSITE" id="PS51340">
    <property type="entry name" value="MOSC"/>
    <property type="match status" value="1"/>
</dbReference>
<dbReference type="GO" id="GO:0030170">
    <property type="term" value="F:pyridoxal phosphate binding"/>
    <property type="evidence" value="ECO:0007669"/>
    <property type="project" value="InterPro"/>
</dbReference>
<reference evidence="2" key="1">
    <citation type="submission" date="2017-05" db="EMBL/GenBank/DDBJ databases">
        <authorList>
            <person name="Imhoff J.F."/>
            <person name="Rahn T."/>
            <person name="Kuenzel S."/>
            <person name="Neulinger S.C."/>
        </authorList>
    </citation>
    <scope>NUCLEOTIDE SEQUENCE</scope>
    <source>
        <strain evidence="2">LMG 28126</strain>
    </source>
</reference>
<dbReference type="GO" id="GO:0030151">
    <property type="term" value="F:molybdenum ion binding"/>
    <property type="evidence" value="ECO:0007669"/>
    <property type="project" value="InterPro"/>
</dbReference>
<protein>
    <recommendedName>
        <fullName evidence="1">MOSC domain-containing protein</fullName>
    </recommendedName>
</protein>
<evidence type="ECO:0000259" key="1">
    <source>
        <dbReference type="PROSITE" id="PS51340"/>
    </source>
</evidence>
<dbReference type="InterPro" id="IPR052716">
    <property type="entry name" value="MOSC_domain"/>
</dbReference>
<evidence type="ECO:0000313" key="3">
    <source>
        <dbReference type="Proteomes" id="UP000706333"/>
    </source>
</evidence>
<reference evidence="2" key="2">
    <citation type="journal article" date="2020" name="Microorganisms">
        <title>Osmotic Adaptation and Compatible Solute Biosynthesis of Phototrophic Bacteria as Revealed from Genome Analyses.</title>
        <authorList>
            <person name="Imhoff J.F."/>
            <person name="Rahn T."/>
            <person name="Kunzel S."/>
            <person name="Keller A."/>
            <person name="Neulinger S.C."/>
        </authorList>
    </citation>
    <scope>NUCLEOTIDE SEQUENCE</scope>
    <source>
        <strain evidence="2">LMG 28126</strain>
    </source>
</reference>
<dbReference type="RefSeq" id="WP_201156496.1">
    <property type="nucleotide sequence ID" value="NZ_NHSD01000158.1"/>
</dbReference>
<proteinExistence type="predicted"/>
<dbReference type="AlphaFoldDB" id="A0A934TK75"/>
<dbReference type="GO" id="GO:0003824">
    <property type="term" value="F:catalytic activity"/>
    <property type="evidence" value="ECO:0007669"/>
    <property type="project" value="InterPro"/>
</dbReference>
<dbReference type="PANTHER" id="PTHR36930:SF1">
    <property type="entry name" value="MOSC DOMAIN-CONTAINING PROTEIN"/>
    <property type="match status" value="1"/>
</dbReference>
<dbReference type="EMBL" id="NHSD01000158">
    <property type="protein sequence ID" value="MBK5926727.1"/>
    <property type="molecule type" value="Genomic_DNA"/>
</dbReference>
<gene>
    <name evidence="2" type="ORF">CCR87_05095</name>
</gene>
<evidence type="ECO:0000313" key="2">
    <source>
        <dbReference type="EMBL" id="MBK5926727.1"/>
    </source>
</evidence>
<name>A0A934TK75_9RHOB</name>
<dbReference type="InterPro" id="IPR011037">
    <property type="entry name" value="Pyrv_Knase-like_insert_dom_sf"/>
</dbReference>
<dbReference type="SUPFAM" id="SSF50800">
    <property type="entry name" value="PK beta-barrel domain-like"/>
    <property type="match status" value="1"/>
</dbReference>